<evidence type="ECO:0000313" key="1">
    <source>
        <dbReference type="EMBL" id="WDA60622.1"/>
    </source>
</evidence>
<dbReference type="RefSeq" id="WP_273991370.1">
    <property type="nucleotide sequence ID" value="NZ_BAABQT010000029.1"/>
</dbReference>
<organism evidence="1 2">
    <name type="scientific">Deinococcus aquaticus</name>
    <dbReference type="NCBI Taxonomy" id="328692"/>
    <lineage>
        <taxon>Bacteria</taxon>
        <taxon>Thermotogati</taxon>
        <taxon>Deinococcota</taxon>
        <taxon>Deinococci</taxon>
        <taxon>Deinococcales</taxon>
        <taxon>Deinococcaceae</taxon>
        <taxon>Deinococcus</taxon>
    </lineage>
</organism>
<evidence type="ECO:0000313" key="2">
    <source>
        <dbReference type="Proteomes" id="UP001217044"/>
    </source>
</evidence>
<reference evidence="1 2" key="1">
    <citation type="submission" date="2022-12" db="EMBL/GenBank/DDBJ databases">
        <title>Genome Sequence of Deinococcus aquaticus Type Strain PB314.</title>
        <authorList>
            <person name="Albert C."/>
            <person name="Hill J."/>
            <person name="Boren L."/>
            <person name="Scholz-Ng S."/>
            <person name="Fatema N."/>
            <person name="Grosso R."/>
            <person name="Soboslay E."/>
            <person name="Tuohy J."/>
        </authorList>
    </citation>
    <scope>NUCLEOTIDE SEQUENCE [LARGE SCALE GENOMIC DNA]</scope>
    <source>
        <strain evidence="1 2">PB-314</strain>
        <plasmid evidence="1 2">pDATS02</plasmid>
    </source>
</reference>
<gene>
    <name evidence="1" type="ORF">M8445_16785</name>
</gene>
<keyword evidence="1" id="KW-0614">Plasmid</keyword>
<proteinExistence type="predicted"/>
<sequence>MSRTVTPASEARARLNSINATDAQLATFEHELQRAIQRRRDYVYMDYPMTARAQAHLEAQGYRIKLLSRRGPGTEHYQVFIP</sequence>
<name>A0ABY7V8M2_9DEIO</name>
<dbReference type="EMBL" id="CP115167">
    <property type="protein sequence ID" value="WDA60622.1"/>
    <property type="molecule type" value="Genomic_DNA"/>
</dbReference>
<protein>
    <submittedName>
        <fullName evidence="1">Uncharacterized protein</fullName>
    </submittedName>
</protein>
<dbReference type="Proteomes" id="UP001217044">
    <property type="component" value="Plasmid pDATS02"/>
</dbReference>
<geneLocation type="plasmid" evidence="1 2">
    <name>pDATS02</name>
</geneLocation>
<accession>A0ABY7V8M2</accession>
<keyword evidence="2" id="KW-1185">Reference proteome</keyword>